<keyword evidence="1" id="KW-1133">Transmembrane helix</keyword>
<feature type="transmembrane region" description="Helical" evidence="1">
    <location>
        <begin position="57"/>
        <end position="79"/>
    </location>
</feature>
<accession>A0A165CUU0</accession>
<feature type="transmembrane region" description="Helical" evidence="1">
    <location>
        <begin position="189"/>
        <end position="214"/>
    </location>
</feature>
<protein>
    <submittedName>
        <fullName evidence="2">Uncharacterized protein</fullName>
    </submittedName>
</protein>
<dbReference type="EMBL" id="KV424108">
    <property type="protein sequence ID" value="KZT51434.1"/>
    <property type="molecule type" value="Genomic_DNA"/>
</dbReference>
<organism evidence="2 3">
    <name type="scientific">Calocera cornea HHB12733</name>
    <dbReference type="NCBI Taxonomy" id="1353952"/>
    <lineage>
        <taxon>Eukaryota</taxon>
        <taxon>Fungi</taxon>
        <taxon>Dikarya</taxon>
        <taxon>Basidiomycota</taxon>
        <taxon>Agaricomycotina</taxon>
        <taxon>Dacrymycetes</taxon>
        <taxon>Dacrymycetales</taxon>
        <taxon>Dacrymycetaceae</taxon>
        <taxon>Calocera</taxon>
    </lineage>
</organism>
<evidence type="ECO:0000313" key="3">
    <source>
        <dbReference type="Proteomes" id="UP000076842"/>
    </source>
</evidence>
<name>A0A165CUU0_9BASI</name>
<keyword evidence="1" id="KW-0472">Membrane</keyword>
<keyword evidence="1" id="KW-0812">Transmembrane</keyword>
<dbReference type="Proteomes" id="UP000076842">
    <property type="component" value="Unassembled WGS sequence"/>
</dbReference>
<dbReference type="AlphaFoldDB" id="A0A165CUU0"/>
<evidence type="ECO:0000313" key="2">
    <source>
        <dbReference type="EMBL" id="KZT51434.1"/>
    </source>
</evidence>
<reference evidence="2 3" key="1">
    <citation type="journal article" date="2016" name="Mol. Biol. Evol.">
        <title>Comparative Genomics of Early-Diverging Mushroom-Forming Fungi Provides Insights into the Origins of Lignocellulose Decay Capabilities.</title>
        <authorList>
            <person name="Nagy L.G."/>
            <person name="Riley R."/>
            <person name="Tritt A."/>
            <person name="Adam C."/>
            <person name="Daum C."/>
            <person name="Floudas D."/>
            <person name="Sun H."/>
            <person name="Yadav J.S."/>
            <person name="Pangilinan J."/>
            <person name="Larsson K.H."/>
            <person name="Matsuura K."/>
            <person name="Barry K."/>
            <person name="Labutti K."/>
            <person name="Kuo R."/>
            <person name="Ohm R.A."/>
            <person name="Bhattacharya S.S."/>
            <person name="Shirouzu T."/>
            <person name="Yoshinaga Y."/>
            <person name="Martin F.M."/>
            <person name="Grigoriev I.V."/>
            <person name="Hibbett D.S."/>
        </authorList>
    </citation>
    <scope>NUCLEOTIDE SEQUENCE [LARGE SCALE GENOMIC DNA]</scope>
    <source>
        <strain evidence="2 3">HHB12733</strain>
    </source>
</reference>
<dbReference type="InParanoid" id="A0A165CUU0"/>
<feature type="transmembrane region" description="Helical" evidence="1">
    <location>
        <begin position="91"/>
        <end position="115"/>
    </location>
</feature>
<gene>
    <name evidence="2" type="ORF">CALCODRAFT_521381</name>
</gene>
<sequence length="258" mass="28260">MSPRYDNLTPALIHLPPPSTPMALNTTTPRSILPAPVQPERSATVPTLADEWGSLCYIHLMIIVILIPLSASFLILLLNGFGRYKTEDAPAWIWGFIYNAWIELATFLFTVLWYAGTVLAEEEEARIATLCGGYWCTSPAVLIKGCLWILSLAARRSQLAALPSPPDIADGSEVAFTYQHVLFKVVQNIILGLAHISAGCDIVIGVVVLLMPLVPVISSWLSSYQEWRMTDVVTGAVPGSPRRYEPVSTDAVELSRVV</sequence>
<keyword evidence="3" id="KW-1185">Reference proteome</keyword>
<proteinExistence type="predicted"/>
<evidence type="ECO:0000256" key="1">
    <source>
        <dbReference type="SAM" id="Phobius"/>
    </source>
</evidence>